<reference evidence="1 2" key="1">
    <citation type="journal article" date="2008" name="Nature">
        <title>The genome of the model beetle and pest Tribolium castaneum.</title>
        <authorList>
            <consortium name="Tribolium Genome Sequencing Consortium"/>
            <person name="Richards S."/>
            <person name="Gibbs R.A."/>
            <person name="Weinstock G.M."/>
            <person name="Brown S.J."/>
            <person name="Denell R."/>
            <person name="Beeman R.W."/>
            <person name="Gibbs R."/>
            <person name="Beeman R.W."/>
            <person name="Brown S.J."/>
            <person name="Bucher G."/>
            <person name="Friedrich M."/>
            <person name="Grimmelikhuijzen C.J."/>
            <person name="Klingler M."/>
            <person name="Lorenzen M."/>
            <person name="Richards S."/>
            <person name="Roth S."/>
            <person name="Schroder R."/>
            <person name="Tautz D."/>
            <person name="Zdobnov E.M."/>
            <person name="Muzny D."/>
            <person name="Gibbs R.A."/>
            <person name="Weinstock G.M."/>
            <person name="Attaway T."/>
            <person name="Bell S."/>
            <person name="Buhay C.J."/>
            <person name="Chandrabose M.N."/>
            <person name="Chavez D."/>
            <person name="Clerk-Blankenburg K.P."/>
            <person name="Cree A."/>
            <person name="Dao M."/>
            <person name="Davis C."/>
            <person name="Chacko J."/>
            <person name="Dinh H."/>
            <person name="Dugan-Rocha S."/>
            <person name="Fowler G."/>
            <person name="Garner T.T."/>
            <person name="Garnes J."/>
            <person name="Gnirke A."/>
            <person name="Hawes A."/>
            <person name="Hernandez J."/>
            <person name="Hines S."/>
            <person name="Holder M."/>
            <person name="Hume J."/>
            <person name="Jhangiani S.N."/>
            <person name="Joshi V."/>
            <person name="Khan Z.M."/>
            <person name="Jackson L."/>
            <person name="Kovar C."/>
            <person name="Kowis A."/>
            <person name="Lee S."/>
            <person name="Lewis L.R."/>
            <person name="Margolis J."/>
            <person name="Morgan M."/>
            <person name="Nazareth L.V."/>
            <person name="Nguyen N."/>
            <person name="Okwuonu G."/>
            <person name="Parker D."/>
            <person name="Richards S."/>
            <person name="Ruiz S.J."/>
            <person name="Santibanez J."/>
            <person name="Savard J."/>
            <person name="Scherer S.E."/>
            <person name="Schneider B."/>
            <person name="Sodergren E."/>
            <person name="Tautz D."/>
            <person name="Vattahil S."/>
            <person name="Villasana D."/>
            <person name="White C.S."/>
            <person name="Wright R."/>
            <person name="Park Y."/>
            <person name="Beeman R.W."/>
            <person name="Lord J."/>
            <person name="Oppert B."/>
            <person name="Lorenzen M."/>
            <person name="Brown S."/>
            <person name="Wang L."/>
            <person name="Savard J."/>
            <person name="Tautz D."/>
            <person name="Richards S."/>
            <person name="Weinstock G."/>
            <person name="Gibbs R.A."/>
            <person name="Liu Y."/>
            <person name="Worley K."/>
            <person name="Weinstock G."/>
            <person name="Elsik C.G."/>
            <person name="Reese J.T."/>
            <person name="Elhaik E."/>
            <person name="Landan G."/>
            <person name="Graur D."/>
            <person name="Arensburger P."/>
            <person name="Atkinson P."/>
            <person name="Beeman R.W."/>
            <person name="Beidler J."/>
            <person name="Brown S.J."/>
            <person name="Demuth J.P."/>
            <person name="Drury D.W."/>
            <person name="Du Y.Z."/>
            <person name="Fujiwara H."/>
            <person name="Lorenzen M."/>
            <person name="Maselli V."/>
            <person name="Osanai M."/>
            <person name="Park Y."/>
            <person name="Robertson H.M."/>
            <person name="Tu Z."/>
            <person name="Wang J.J."/>
            <person name="Wang S."/>
            <person name="Richards S."/>
            <person name="Song H."/>
            <person name="Zhang L."/>
            <person name="Sodergren E."/>
            <person name="Werner D."/>
            <person name="Stanke M."/>
            <person name="Morgenstern B."/>
            <person name="Solovyev V."/>
            <person name="Kosarev P."/>
            <person name="Brown G."/>
            <person name="Chen H.C."/>
            <person name="Ermolaeva O."/>
            <person name="Hlavina W."/>
            <person name="Kapustin Y."/>
            <person name="Kiryutin B."/>
            <person name="Kitts P."/>
            <person name="Maglott D."/>
            <person name="Pruitt K."/>
            <person name="Sapojnikov V."/>
            <person name="Souvorov A."/>
            <person name="Mackey A.J."/>
            <person name="Waterhouse R.M."/>
            <person name="Wyder S."/>
            <person name="Zdobnov E.M."/>
            <person name="Zdobnov E.M."/>
            <person name="Wyder S."/>
            <person name="Kriventseva E.V."/>
            <person name="Kadowaki T."/>
            <person name="Bork P."/>
            <person name="Aranda M."/>
            <person name="Bao R."/>
            <person name="Beermann A."/>
            <person name="Berns N."/>
            <person name="Bolognesi R."/>
            <person name="Bonneton F."/>
            <person name="Bopp D."/>
            <person name="Brown S.J."/>
            <person name="Bucher G."/>
            <person name="Butts T."/>
            <person name="Chaumot A."/>
            <person name="Denell R.E."/>
            <person name="Ferrier D.E."/>
            <person name="Friedrich M."/>
            <person name="Gordon C.M."/>
            <person name="Jindra M."/>
            <person name="Klingler M."/>
            <person name="Lan Q."/>
            <person name="Lattorff H.M."/>
            <person name="Laudet V."/>
            <person name="von Levetsow C."/>
            <person name="Liu Z."/>
            <person name="Lutz R."/>
            <person name="Lynch J.A."/>
            <person name="da Fonseca R.N."/>
            <person name="Posnien N."/>
            <person name="Reuter R."/>
            <person name="Roth S."/>
            <person name="Savard J."/>
            <person name="Schinko J.B."/>
            <person name="Schmitt C."/>
            <person name="Schoppmeier M."/>
            <person name="Schroder R."/>
            <person name="Shippy T.D."/>
            <person name="Simonnet F."/>
            <person name="Marques-Souza H."/>
            <person name="Tautz D."/>
            <person name="Tomoyasu Y."/>
            <person name="Trauner J."/>
            <person name="Van der Zee M."/>
            <person name="Vervoort M."/>
            <person name="Wittkopp N."/>
            <person name="Wimmer E.A."/>
            <person name="Yang X."/>
            <person name="Jones A.K."/>
            <person name="Sattelle D.B."/>
            <person name="Ebert P.R."/>
            <person name="Nelson D."/>
            <person name="Scott J.G."/>
            <person name="Beeman R.W."/>
            <person name="Muthukrishnan S."/>
            <person name="Kramer K.J."/>
            <person name="Arakane Y."/>
            <person name="Beeman R.W."/>
            <person name="Zhu Q."/>
            <person name="Hogenkamp D."/>
            <person name="Dixit R."/>
            <person name="Oppert B."/>
            <person name="Jiang H."/>
            <person name="Zou Z."/>
            <person name="Marshall J."/>
            <person name="Elpidina E."/>
            <person name="Vinokurov K."/>
            <person name="Oppert C."/>
            <person name="Zou Z."/>
            <person name="Evans J."/>
            <person name="Lu Z."/>
            <person name="Zhao P."/>
            <person name="Sumathipala N."/>
            <person name="Altincicek B."/>
            <person name="Vilcinskas A."/>
            <person name="Williams M."/>
            <person name="Hultmark D."/>
            <person name="Hetru C."/>
            <person name="Jiang H."/>
            <person name="Grimmelikhuijzen C.J."/>
            <person name="Hauser F."/>
            <person name="Cazzamali G."/>
            <person name="Williamson M."/>
            <person name="Park Y."/>
            <person name="Li B."/>
            <person name="Tanaka Y."/>
            <person name="Predel R."/>
            <person name="Neupert S."/>
            <person name="Schachtner J."/>
            <person name="Verleyen P."/>
            <person name="Raible F."/>
            <person name="Bork P."/>
            <person name="Friedrich M."/>
            <person name="Walden K.K."/>
            <person name="Robertson H.M."/>
            <person name="Angeli S."/>
            <person name="Foret S."/>
            <person name="Bucher G."/>
            <person name="Schuetz S."/>
            <person name="Maleszka R."/>
            <person name="Wimmer E.A."/>
            <person name="Beeman R.W."/>
            <person name="Lorenzen M."/>
            <person name="Tomoyasu Y."/>
            <person name="Miller S.C."/>
            <person name="Grossmann D."/>
            <person name="Bucher G."/>
        </authorList>
    </citation>
    <scope>NUCLEOTIDE SEQUENCE [LARGE SCALE GENOMIC DNA]</scope>
    <source>
        <strain evidence="1 2">Georgia GA2</strain>
    </source>
</reference>
<evidence type="ECO:0000313" key="2">
    <source>
        <dbReference type="Proteomes" id="UP000007266"/>
    </source>
</evidence>
<keyword evidence="2" id="KW-1185">Reference proteome</keyword>
<name>D6WJP2_TRICA</name>
<dbReference type="AlphaFoldDB" id="D6WJP2"/>
<organism evidence="1 2">
    <name type="scientific">Tribolium castaneum</name>
    <name type="common">Red flour beetle</name>
    <dbReference type="NCBI Taxonomy" id="7070"/>
    <lineage>
        <taxon>Eukaryota</taxon>
        <taxon>Metazoa</taxon>
        <taxon>Ecdysozoa</taxon>
        <taxon>Arthropoda</taxon>
        <taxon>Hexapoda</taxon>
        <taxon>Insecta</taxon>
        <taxon>Pterygota</taxon>
        <taxon>Neoptera</taxon>
        <taxon>Endopterygota</taxon>
        <taxon>Coleoptera</taxon>
        <taxon>Polyphaga</taxon>
        <taxon>Cucujiformia</taxon>
        <taxon>Tenebrionidae</taxon>
        <taxon>Tenebrionidae incertae sedis</taxon>
        <taxon>Tribolium</taxon>
    </lineage>
</organism>
<proteinExistence type="predicted"/>
<gene>
    <name evidence="1" type="primary">AUGUSTUS-3.0.2_14778</name>
    <name evidence="1" type="ORF">TcasGA2_TC014778</name>
</gene>
<dbReference type="EMBL" id="KQ971343">
    <property type="protein sequence ID" value="EFA04474.1"/>
    <property type="molecule type" value="Genomic_DNA"/>
</dbReference>
<dbReference type="HOGENOM" id="CLU_2336324_0_0_1"/>
<evidence type="ECO:0000313" key="1">
    <source>
        <dbReference type="EMBL" id="EFA04474.1"/>
    </source>
</evidence>
<sequence>MKRPNFSVLMATLVMETVSDLQKAGLRSAVRDIKARIIEKYGNASEKYLSLVPQYIKKGLSLGLIARYGDNYRTKMYLAKRRSRRSKHRRRRRRRKIV</sequence>
<evidence type="ECO:0008006" key="3">
    <source>
        <dbReference type="Google" id="ProtNLM"/>
    </source>
</evidence>
<dbReference type="Proteomes" id="UP000007266">
    <property type="component" value="Linkage group 5"/>
</dbReference>
<protein>
    <recommendedName>
        <fullName evidence="3">H15 domain-containing protein</fullName>
    </recommendedName>
</protein>
<reference evidence="1 2" key="2">
    <citation type="journal article" date="2010" name="Nucleic Acids Res.">
        <title>BeetleBase in 2010: revisions to provide comprehensive genomic information for Tribolium castaneum.</title>
        <authorList>
            <person name="Kim H.S."/>
            <person name="Murphy T."/>
            <person name="Xia J."/>
            <person name="Caragea D."/>
            <person name="Park Y."/>
            <person name="Beeman R.W."/>
            <person name="Lorenzen M.D."/>
            <person name="Butcher S."/>
            <person name="Manak J.R."/>
            <person name="Brown S.J."/>
        </authorList>
    </citation>
    <scope>GENOME REANNOTATION</scope>
    <source>
        <strain evidence="1 2">Georgia GA2</strain>
    </source>
</reference>
<dbReference type="InParanoid" id="D6WJP2"/>
<accession>D6WJP2</accession>